<accession>A0A930LAL1</accession>
<dbReference type="EMBL" id="JABZXR010000020">
    <property type="protein sequence ID" value="MBF1663955.1"/>
    <property type="molecule type" value="Genomic_DNA"/>
</dbReference>
<organism evidence="2 3">
    <name type="scientific">Rothia mucilaginosa</name>
    <dbReference type="NCBI Taxonomy" id="43675"/>
    <lineage>
        <taxon>Bacteria</taxon>
        <taxon>Bacillati</taxon>
        <taxon>Actinomycetota</taxon>
        <taxon>Actinomycetes</taxon>
        <taxon>Micrococcales</taxon>
        <taxon>Micrococcaceae</taxon>
        <taxon>Rothia</taxon>
    </lineage>
</organism>
<feature type="non-terminal residue" evidence="2">
    <location>
        <position position="194"/>
    </location>
</feature>
<sequence>MGVVDNLAESGFVPAYGLVTAKFVTHQHAPGAGADGVPVQGRVVFTPTTRVADAGTKRVFVPAPVTGWLRDGVLWDAPRGGNQGVSLMAPSPGAVPSEWGYRVEAQLRDVAGCTAQLPYPSIYVRAGMTLNLAEVAPAGAESTIPAPVPVKGDPGEPGPKGERGEAGERGPKGDPGEPGPKGERGEAGERGPKG</sequence>
<protein>
    <submittedName>
        <fullName evidence="2">Collagen-like protein</fullName>
    </submittedName>
</protein>
<evidence type="ECO:0000313" key="3">
    <source>
        <dbReference type="Proteomes" id="UP000756427"/>
    </source>
</evidence>
<dbReference type="Pfam" id="PF01391">
    <property type="entry name" value="Collagen"/>
    <property type="match status" value="1"/>
</dbReference>
<dbReference type="AlphaFoldDB" id="A0A930LAL1"/>
<dbReference type="Proteomes" id="UP000756427">
    <property type="component" value="Unassembled WGS sequence"/>
</dbReference>
<gene>
    <name evidence="2" type="ORF">HXO64_05300</name>
</gene>
<comment type="caution">
    <text evidence="2">The sequence shown here is derived from an EMBL/GenBank/DDBJ whole genome shotgun (WGS) entry which is preliminary data.</text>
</comment>
<feature type="compositionally biased region" description="Basic and acidic residues" evidence="1">
    <location>
        <begin position="159"/>
        <end position="194"/>
    </location>
</feature>
<reference evidence="2" key="1">
    <citation type="submission" date="2020-04" db="EMBL/GenBank/DDBJ databases">
        <title>Deep metagenomics examines the oral microbiome during advanced dental caries in children, revealing novel taxa and co-occurrences with host molecules.</title>
        <authorList>
            <person name="Baker J.L."/>
            <person name="Morton J.T."/>
            <person name="Dinis M."/>
            <person name="Alvarez R."/>
            <person name="Tran N.C."/>
            <person name="Knight R."/>
            <person name="Edlund A."/>
        </authorList>
    </citation>
    <scope>NUCLEOTIDE SEQUENCE</scope>
    <source>
        <strain evidence="2">JCVI_44_bin.2</strain>
    </source>
</reference>
<dbReference type="InterPro" id="IPR008160">
    <property type="entry name" value="Collagen"/>
</dbReference>
<feature type="region of interest" description="Disordered" evidence="1">
    <location>
        <begin position="139"/>
        <end position="194"/>
    </location>
</feature>
<evidence type="ECO:0000313" key="2">
    <source>
        <dbReference type="EMBL" id="MBF1663955.1"/>
    </source>
</evidence>
<name>A0A930LAL1_9MICC</name>
<evidence type="ECO:0000256" key="1">
    <source>
        <dbReference type="SAM" id="MobiDB-lite"/>
    </source>
</evidence>
<keyword evidence="2" id="KW-0176">Collagen</keyword>
<proteinExistence type="predicted"/>